<organism evidence="2 3">
    <name type="scientific">Actinomycetospora termitidis</name>
    <dbReference type="NCBI Taxonomy" id="3053470"/>
    <lineage>
        <taxon>Bacteria</taxon>
        <taxon>Bacillati</taxon>
        <taxon>Actinomycetota</taxon>
        <taxon>Actinomycetes</taxon>
        <taxon>Pseudonocardiales</taxon>
        <taxon>Pseudonocardiaceae</taxon>
        <taxon>Actinomycetospora</taxon>
    </lineage>
</organism>
<evidence type="ECO:0000313" key="2">
    <source>
        <dbReference type="EMBL" id="MDL5156620.1"/>
    </source>
</evidence>
<feature type="domain" description="Methyltransferase type 11" evidence="1">
    <location>
        <begin position="58"/>
        <end position="151"/>
    </location>
</feature>
<dbReference type="RefSeq" id="WP_286052932.1">
    <property type="nucleotide sequence ID" value="NZ_JASVWF010000002.1"/>
</dbReference>
<keyword evidence="3" id="KW-1185">Reference proteome</keyword>
<dbReference type="SUPFAM" id="SSF53335">
    <property type="entry name" value="S-adenosyl-L-methionine-dependent methyltransferases"/>
    <property type="match status" value="1"/>
</dbReference>
<dbReference type="InterPro" id="IPR029063">
    <property type="entry name" value="SAM-dependent_MTases_sf"/>
</dbReference>
<dbReference type="GO" id="GO:0032259">
    <property type="term" value="P:methylation"/>
    <property type="evidence" value="ECO:0007669"/>
    <property type="project" value="UniProtKB-KW"/>
</dbReference>
<keyword evidence="2" id="KW-0808">Transferase</keyword>
<evidence type="ECO:0000259" key="1">
    <source>
        <dbReference type="Pfam" id="PF08241"/>
    </source>
</evidence>
<keyword evidence="2" id="KW-0489">Methyltransferase</keyword>
<sequence length="259" mass="28121">MQEALEAEFDTVAAWTERAVAELGTDHAIPAACRGSGRPADLAWLADGLELDDGDRFLDAGSGLGGPTAWLATEYSWRWRGPVVLAEPMAHAAAASVRLFGRPAVAAWTEQLPLVDDCIDAAWALGVLDTVPDKRAVLTELHRVLRRGGRLGLLVPVARGERAAELESNSFPTDVDLHRDLTATGFRVHDRIEADALPEAPPEWTRRADAVDALVAREHRDDPRWQQAQEQTELLGGLMESRDVVIVLLRCSATDVTGA</sequence>
<protein>
    <submittedName>
        <fullName evidence="2">Methyltransferase domain-containing protein</fullName>
    </submittedName>
</protein>
<dbReference type="Proteomes" id="UP001231924">
    <property type="component" value="Unassembled WGS sequence"/>
</dbReference>
<reference evidence="2 3" key="1">
    <citation type="submission" date="2023-06" db="EMBL/GenBank/DDBJ databases">
        <title>Actinomycetospora Odt1-22.</title>
        <authorList>
            <person name="Supong K."/>
        </authorList>
    </citation>
    <scope>NUCLEOTIDE SEQUENCE [LARGE SCALE GENOMIC DNA]</scope>
    <source>
        <strain evidence="2 3">Odt1-22</strain>
    </source>
</reference>
<dbReference type="EMBL" id="JASVWF010000002">
    <property type="protein sequence ID" value="MDL5156620.1"/>
    <property type="molecule type" value="Genomic_DNA"/>
</dbReference>
<dbReference type="Pfam" id="PF08241">
    <property type="entry name" value="Methyltransf_11"/>
    <property type="match status" value="1"/>
</dbReference>
<comment type="caution">
    <text evidence="2">The sequence shown here is derived from an EMBL/GenBank/DDBJ whole genome shotgun (WGS) entry which is preliminary data.</text>
</comment>
<name>A0ABT7M7I3_9PSEU</name>
<accession>A0ABT7M7I3</accession>
<proteinExistence type="predicted"/>
<dbReference type="Gene3D" id="3.40.50.150">
    <property type="entry name" value="Vaccinia Virus protein VP39"/>
    <property type="match status" value="1"/>
</dbReference>
<dbReference type="InterPro" id="IPR013216">
    <property type="entry name" value="Methyltransf_11"/>
</dbReference>
<dbReference type="GO" id="GO:0008168">
    <property type="term" value="F:methyltransferase activity"/>
    <property type="evidence" value="ECO:0007669"/>
    <property type="project" value="UniProtKB-KW"/>
</dbReference>
<evidence type="ECO:0000313" key="3">
    <source>
        <dbReference type="Proteomes" id="UP001231924"/>
    </source>
</evidence>
<gene>
    <name evidence="2" type="ORF">QRT03_11670</name>
</gene>